<organism evidence="1 2">
    <name type="scientific">Leptospira borgpetersenii str. Brem 328</name>
    <dbReference type="NCBI Taxonomy" id="1049780"/>
    <lineage>
        <taxon>Bacteria</taxon>
        <taxon>Pseudomonadati</taxon>
        <taxon>Spirochaetota</taxon>
        <taxon>Spirochaetia</taxon>
        <taxon>Leptospirales</taxon>
        <taxon>Leptospiraceae</taxon>
        <taxon>Leptospira</taxon>
    </lineage>
</organism>
<evidence type="ECO:0000313" key="2">
    <source>
        <dbReference type="Proteomes" id="UP000012166"/>
    </source>
</evidence>
<feature type="non-terminal residue" evidence="1">
    <location>
        <position position="1"/>
    </location>
</feature>
<proteinExistence type="predicted"/>
<dbReference type="Proteomes" id="UP000012166">
    <property type="component" value="Unassembled WGS sequence"/>
</dbReference>
<sequence>GFRIDLYPQREEEAVSDYLRSRDSLCLDLGKKRQRLMKFLLKKGNVSSAT</sequence>
<comment type="caution">
    <text evidence="1">The sequence shown here is derived from an EMBL/GenBank/DDBJ whole genome shotgun (WGS) entry which is preliminary data.</text>
</comment>
<dbReference type="EMBL" id="AHMS02000013">
    <property type="protein sequence ID" value="EMN18613.1"/>
    <property type="molecule type" value="Genomic_DNA"/>
</dbReference>
<evidence type="ECO:0000313" key="1">
    <source>
        <dbReference type="EMBL" id="EMN18613.1"/>
    </source>
</evidence>
<protein>
    <submittedName>
        <fullName evidence="1">Uncharacterized protein</fullName>
    </submittedName>
</protein>
<gene>
    <name evidence="1" type="ORF">LEP1GSC056_2202</name>
</gene>
<accession>A0ABC9SLA2</accession>
<name>A0ABC9SLA2_LEPBO</name>
<dbReference type="AlphaFoldDB" id="A0ABC9SLA2"/>
<reference evidence="1 2" key="1">
    <citation type="submission" date="2013-01" db="EMBL/GenBank/DDBJ databases">
        <authorList>
            <person name="Harkins D.M."/>
            <person name="Durkin A.S."/>
            <person name="Brinkac L.M."/>
            <person name="Haft D.H."/>
            <person name="Selengut J.D."/>
            <person name="Sanka R."/>
            <person name="DePew J."/>
            <person name="Purushe J."/>
            <person name="Hartskeerl R.A."/>
            <person name="Ahmed A."/>
            <person name="van der Linden H."/>
            <person name="Goris M.G.A."/>
            <person name="Vinetz J.M."/>
            <person name="Sutton G.G."/>
            <person name="Nierman W.C."/>
            <person name="Fouts D.E."/>
        </authorList>
    </citation>
    <scope>NUCLEOTIDE SEQUENCE [LARGE SCALE GENOMIC DNA]</scope>
    <source>
        <strain evidence="1 2">Brem 328</strain>
    </source>
</reference>